<comment type="similarity">
    <text evidence="18">Belongs to the NnrE/AIBP family.</text>
</comment>
<evidence type="ECO:0000256" key="8">
    <source>
        <dbReference type="ARBA" id="ARBA00022857"/>
    </source>
</evidence>
<organism evidence="22 23">
    <name type="scientific">Cyclobacterium xiamenense</name>
    <dbReference type="NCBI Taxonomy" id="1297121"/>
    <lineage>
        <taxon>Bacteria</taxon>
        <taxon>Pseudomonadati</taxon>
        <taxon>Bacteroidota</taxon>
        <taxon>Cytophagia</taxon>
        <taxon>Cytophagales</taxon>
        <taxon>Cyclobacteriaceae</taxon>
        <taxon>Cyclobacterium</taxon>
    </lineage>
</organism>
<feature type="binding site" evidence="17">
    <location>
        <position position="367"/>
    </location>
    <ligand>
        <name>(6S)-NADPHX</name>
        <dbReference type="ChEBI" id="CHEBI:64076"/>
    </ligand>
</feature>
<sequence>MQKILSGNEVKSLDQQYVAGEGICSYQLMERAARVFCAWFVQEVPMEKSVSIYCGTGNNGGDGLAIARMLDGKGYSVHVGLIGDPDSGSPDFRQNLQVLPERVSLDSWEKCPSGQVIVDAVFGVGINRPLGGDYQSLVQELNARAALKISVDMPSGLPSDGPAEGDVFRADYTVSFQFPKLSLLAPEHAVFTGKLVVKSIGIDRRYFESFDSRRFFYSGEALETLHKTFPNSSHKGDFGRIILAGGSYGKMGSIGLSTRAALRTGSGLVFCKVPACGVDILQTSIPEAMVLPPGGETEVGGSLETEGIDAVGMGPGLGKGKGAVELVHELLRRYSGPTVLDADAINILGDHPEWLSFLHAKVVLTPHLKEFERLTGIEGKNHFHRMDLARDFVVKYGCVLVLKGAYTLISFPDGQQVFNNSGSVHMATGGSGDVLTGILTSFLGQGYSMKNAVLCGVFHHGHAGELAGSQFGRGTLASDILEKIPESFRHFGIV</sequence>
<evidence type="ECO:0000256" key="7">
    <source>
        <dbReference type="ARBA" id="ARBA00022840"/>
    </source>
</evidence>
<keyword evidence="11 18" id="KW-0413">Isomerase</keyword>
<comment type="function">
    <text evidence="17">Catalyzes the dehydration of the S-form of NAD(P)HX at the expense of ADP, which is converted to AMP. Together with NAD(P)HX epimerase, which catalyzes the epimerization of the S- and R-forms, the enzyme allows the repair of both epimers of NAD(P)HX, a damaged form of NAD(P)H that is a result of enzymatic or heat-dependent hydration.</text>
</comment>
<reference evidence="23" key="1">
    <citation type="submission" date="2016-10" db="EMBL/GenBank/DDBJ databases">
        <authorList>
            <person name="Varghese N."/>
            <person name="Submissions S."/>
        </authorList>
    </citation>
    <scope>NUCLEOTIDE SEQUENCE [LARGE SCALE GENOMIC DNA]</scope>
    <source>
        <strain evidence="23">IBRC-M 10761</strain>
    </source>
</reference>
<evidence type="ECO:0000256" key="2">
    <source>
        <dbReference type="ARBA" id="ARBA00000909"/>
    </source>
</evidence>
<comment type="function">
    <text evidence="14 19">Bifunctional enzyme that catalyzes the epimerization of the S- and R-forms of NAD(P)HX and the dehydration of the S-form of NAD(P)HX at the expense of ADP, which is converted to AMP. This allows the repair of both epimers of NAD(P)HX, a damaged form of NAD(P)H that is a result of enzymatic or heat-dependent hydration.</text>
</comment>
<dbReference type="STRING" id="1416801.SAMN05192553_101184"/>
<evidence type="ECO:0000256" key="19">
    <source>
        <dbReference type="PIRNR" id="PIRNR017184"/>
    </source>
</evidence>
<dbReference type="SUPFAM" id="SSF64153">
    <property type="entry name" value="YjeF N-terminal domain-like"/>
    <property type="match status" value="1"/>
</dbReference>
<evidence type="ECO:0000256" key="18">
    <source>
        <dbReference type="HAMAP-Rule" id="MF_01966"/>
    </source>
</evidence>
<evidence type="ECO:0000313" key="23">
    <source>
        <dbReference type="Proteomes" id="UP000199403"/>
    </source>
</evidence>
<dbReference type="InterPro" id="IPR017953">
    <property type="entry name" value="Carbohydrate_kinase_pred_CS"/>
</dbReference>
<feature type="binding site" evidence="18">
    <location>
        <position position="152"/>
    </location>
    <ligand>
        <name>(6S)-NADPHX</name>
        <dbReference type="ChEBI" id="CHEBI:64076"/>
    </ligand>
</feature>
<dbReference type="PROSITE" id="PS01050">
    <property type="entry name" value="YJEF_C_2"/>
    <property type="match status" value="1"/>
</dbReference>
<evidence type="ECO:0000256" key="1">
    <source>
        <dbReference type="ARBA" id="ARBA00000013"/>
    </source>
</evidence>
<protein>
    <recommendedName>
        <fullName evidence="19">Bifunctional NAD(P)H-hydrate repair enzyme</fullName>
    </recommendedName>
    <alternativeName>
        <fullName evidence="19">Nicotinamide nucleotide repair protein</fullName>
    </alternativeName>
    <domain>
        <recommendedName>
            <fullName evidence="19">ADP-dependent (S)-NAD(P)H-hydrate dehydratase</fullName>
            <ecNumber evidence="19">4.2.1.136</ecNumber>
        </recommendedName>
        <alternativeName>
            <fullName evidence="19">ADP-dependent NAD(P)HX dehydratase</fullName>
        </alternativeName>
    </domain>
    <domain>
        <recommendedName>
            <fullName evidence="19">NAD(P)H-hydrate epimerase</fullName>
            <ecNumber evidence="19">5.1.99.6</ecNumber>
        </recommendedName>
    </domain>
</protein>
<keyword evidence="7 17" id="KW-0067">ATP-binding</keyword>
<dbReference type="InterPro" id="IPR004443">
    <property type="entry name" value="YjeF_N_dom"/>
</dbReference>
<keyword evidence="9 18" id="KW-0630">Potassium</keyword>
<evidence type="ECO:0000256" key="13">
    <source>
        <dbReference type="ARBA" id="ARBA00023268"/>
    </source>
</evidence>
<comment type="function">
    <text evidence="18">Catalyzes the epimerization of the S- and R-forms of NAD(P)HX, a damaged form of NAD(P)H that is a result of enzymatic or heat-dependent hydration. This is a prerequisite for the S-specific NAD(P)H-hydrate dehydratase to allow the repair of both epimers of NAD(P)HX.</text>
</comment>
<comment type="subunit">
    <text evidence="17">Homotetramer.</text>
</comment>
<feature type="binding site" evidence="18">
    <location>
        <begin position="58"/>
        <end position="62"/>
    </location>
    <ligand>
        <name>(6S)-NADPHX</name>
        <dbReference type="ChEBI" id="CHEBI:64076"/>
    </ligand>
</feature>
<dbReference type="Gene3D" id="3.40.1190.20">
    <property type="match status" value="1"/>
</dbReference>
<comment type="catalytic activity">
    <reaction evidence="1 18 19">
        <text>(6R)-NADHX = (6S)-NADHX</text>
        <dbReference type="Rhea" id="RHEA:32215"/>
        <dbReference type="ChEBI" id="CHEBI:64074"/>
        <dbReference type="ChEBI" id="CHEBI:64075"/>
        <dbReference type="EC" id="5.1.99.6"/>
    </reaction>
</comment>
<accession>A0A1H6T914</accession>
<feature type="binding site" evidence="18">
    <location>
        <position position="59"/>
    </location>
    <ligand>
        <name>K(+)</name>
        <dbReference type="ChEBI" id="CHEBI:29103"/>
    </ligand>
</feature>
<name>A0A1H6T914_9BACT</name>
<comment type="caution">
    <text evidence="17">Lacks conserved residue(s) required for the propagation of feature annotation.</text>
</comment>
<feature type="binding site" evidence="17">
    <location>
        <position position="316"/>
    </location>
    <ligand>
        <name>(6S)-NADPHX</name>
        <dbReference type="ChEBI" id="CHEBI:64076"/>
    </ligand>
</feature>
<dbReference type="Pfam" id="PF03853">
    <property type="entry name" value="YjeF_N"/>
    <property type="match status" value="1"/>
</dbReference>
<comment type="catalytic activity">
    <reaction evidence="15 17 19">
        <text>(6S)-NADHX + ADP = AMP + phosphate + NADH + H(+)</text>
        <dbReference type="Rhea" id="RHEA:32223"/>
        <dbReference type="ChEBI" id="CHEBI:15378"/>
        <dbReference type="ChEBI" id="CHEBI:43474"/>
        <dbReference type="ChEBI" id="CHEBI:57945"/>
        <dbReference type="ChEBI" id="CHEBI:64074"/>
        <dbReference type="ChEBI" id="CHEBI:456215"/>
        <dbReference type="ChEBI" id="CHEBI:456216"/>
        <dbReference type="EC" id="4.2.1.136"/>
    </reaction>
</comment>
<feature type="domain" description="YjeF C-terminal" evidence="20">
    <location>
        <begin position="218"/>
        <end position="491"/>
    </location>
</feature>
<evidence type="ECO:0000256" key="16">
    <source>
        <dbReference type="ARBA" id="ARBA00049209"/>
    </source>
</evidence>
<dbReference type="PROSITE" id="PS51385">
    <property type="entry name" value="YJEF_N"/>
    <property type="match status" value="1"/>
</dbReference>
<comment type="similarity">
    <text evidence="17">Belongs to the NnrD/CARKD family.</text>
</comment>
<dbReference type="SUPFAM" id="SSF53613">
    <property type="entry name" value="Ribokinase-like"/>
    <property type="match status" value="1"/>
</dbReference>
<dbReference type="CDD" id="cd01171">
    <property type="entry name" value="YXKO-related"/>
    <property type="match status" value="1"/>
</dbReference>
<feature type="binding site" evidence="17">
    <location>
        <position position="433"/>
    </location>
    <ligand>
        <name>(6S)-NADPHX</name>
        <dbReference type="ChEBI" id="CHEBI:64076"/>
    </ligand>
</feature>
<dbReference type="NCBIfam" id="TIGR00196">
    <property type="entry name" value="yjeF_cterm"/>
    <property type="match status" value="1"/>
</dbReference>
<keyword evidence="10 17" id="KW-0520">NAD</keyword>
<dbReference type="PIRSF" id="PIRSF017184">
    <property type="entry name" value="Nnr"/>
    <property type="match status" value="1"/>
</dbReference>
<dbReference type="GO" id="GO:0046872">
    <property type="term" value="F:metal ion binding"/>
    <property type="evidence" value="ECO:0007669"/>
    <property type="project" value="UniProtKB-UniRule"/>
</dbReference>
<comment type="catalytic activity">
    <reaction evidence="2 18 19">
        <text>(6R)-NADPHX = (6S)-NADPHX</text>
        <dbReference type="Rhea" id="RHEA:32227"/>
        <dbReference type="ChEBI" id="CHEBI:64076"/>
        <dbReference type="ChEBI" id="CHEBI:64077"/>
        <dbReference type="EC" id="5.1.99.6"/>
    </reaction>
</comment>
<evidence type="ECO:0000256" key="17">
    <source>
        <dbReference type="HAMAP-Rule" id="MF_01965"/>
    </source>
</evidence>
<evidence type="ECO:0000256" key="15">
    <source>
        <dbReference type="ARBA" id="ARBA00048238"/>
    </source>
</evidence>
<dbReference type="PROSITE" id="PS51383">
    <property type="entry name" value="YJEF_C_3"/>
    <property type="match status" value="1"/>
</dbReference>
<feature type="binding site" evidence="18">
    <location>
        <position position="134"/>
    </location>
    <ligand>
        <name>(6S)-NADPHX</name>
        <dbReference type="ChEBI" id="CHEBI:64076"/>
    </ligand>
</feature>
<dbReference type="InterPro" id="IPR030677">
    <property type="entry name" value="Nnr"/>
</dbReference>
<keyword evidence="5 18" id="KW-0479">Metal-binding</keyword>
<dbReference type="Pfam" id="PF01256">
    <property type="entry name" value="Carb_kinase"/>
    <property type="match status" value="1"/>
</dbReference>
<dbReference type="EMBL" id="FNZH01000001">
    <property type="protein sequence ID" value="SEI76593.1"/>
    <property type="molecule type" value="Genomic_DNA"/>
</dbReference>
<feature type="binding site" evidence="18">
    <location>
        <begin position="123"/>
        <end position="129"/>
    </location>
    <ligand>
        <name>(6S)-NADPHX</name>
        <dbReference type="ChEBI" id="CHEBI:64076"/>
    </ligand>
</feature>
<dbReference type="EC" id="4.2.1.136" evidence="19"/>
<keyword evidence="12 17" id="KW-0456">Lyase</keyword>
<feature type="binding site" evidence="17">
    <location>
        <position position="432"/>
    </location>
    <ligand>
        <name>AMP</name>
        <dbReference type="ChEBI" id="CHEBI:456215"/>
    </ligand>
</feature>
<dbReference type="EC" id="5.1.99.6" evidence="19"/>
<comment type="catalytic activity">
    <reaction evidence="16 17 19">
        <text>(6S)-NADPHX + ADP = AMP + phosphate + NADPH + H(+)</text>
        <dbReference type="Rhea" id="RHEA:32235"/>
        <dbReference type="ChEBI" id="CHEBI:15378"/>
        <dbReference type="ChEBI" id="CHEBI:43474"/>
        <dbReference type="ChEBI" id="CHEBI:57783"/>
        <dbReference type="ChEBI" id="CHEBI:64076"/>
        <dbReference type="ChEBI" id="CHEBI:456215"/>
        <dbReference type="ChEBI" id="CHEBI:456216"/>
        <dbReference type="EC" id="4.2.1.136"/>
    </reaction>
</comment>
<dbReference type="Proteomes" id="UP000199403">
    <property type="component" value="Unassembled WGS sequence"/>
</dbReference>
<evidence type="ECO:0000256" key="4">
    <source>
        <dbReference type="ARBA" id="ARBA00009524"/>
    </source>
</evidence>
<gene>
    <name evidence="17" type="primary">nnrD</name>
    <name evidence="18" type="synonym">nnrE</name>
    <name evidence="22" type="ORF">SAMN05192553_101184</name>
</gene>
<dbReference type="PANTHER" id="PTHR12592:SF0">
    <property type="entry name" value="ATP-DEPENDENT (S)-NAD(P)H-HYDRATE DEHYDRATASE"/>
    <property type="match status" value="1"/>
</dbReference>
<evidence type="ECO:0000256" key="3">
    <source>
        <dbReference type="ARBA" id="ARBA00006001"/>
    </source>
</evidence>
<dbReference type="PANTHER" id="PTHR12592">
    <property type="entry name" value="ATP-DEPENDENT (S)-NAD(P)H-HYDRATE DEHYDRATASE FAMILY MEMBER"/>
    <property type="match status" value="1"/>
</dbReference>
<keyword evidence="6 17" id="KW-0547">Nucleotide-binding</keyword>
<proteinExistence type="inferred from homology"/>
<dbReference type="GO" id="GO:0052855">
    <property type="term" value="F:ADP-dependent NAD(P)H-hydrate dehydratase activity"/>
    <property type="evidence" value="ECO:0007669"/>
    <property type="project" value="UniProtKB-UniRule"/>
</dbReference>
<feature type="binding site" evidence="18">
    <location>
        <position position="155"/>
    </location>
    <ligand>
        <name>K(+)</name>
        <dbReference type="ChEBI" id="CHEBI:29103"/>
    </ligand>
</feature>
<dbReference type="HAMAP" id="MF_01965">
    <property type="entry name" value="NADHX_dehydratase"/>
    <property type="match status" value="1"/>
</dbReference>
<comment type="similarity">
    <text evidence="4 19">In the C-terminal section; belongs to the NnrD/CARKD family.</text>
</comment>
<feature type="domain" description="YjeF N-terminal" evidence="21">
    <location>
        <begin position="10"/>
        <end position="208"/>
    </location>
</feature>
<feature type="binding site" evidence="18">
    <location>
        <position position="119"/>
    </location>
    <ligand>
        <name>K(+)</name>
        <dbReference type="ChEBI" id="CHEBI:29103"/>
    </ligand>
</feature>
<keyword evidence="8 17" id="KW-0521">NADP</keyword>
<dbReference type="RefSeq" id="WP_092170110.1">
    <property type="nucleotide sequence ID" value="NZ_FNZH01000001.1"/>
</dbReference>
<dbReference type="HAMAP" id="MF_01966">
    <property type="entry name" value="NADHX_epimerase"/>
    <property type="match status" value="1"/>
</dbReference>
<keyword evidence="23" id="KW-1185">Reference proteome</keyword>
<evidence type="ECO:0000256" key="12">
    <source>
        <dbReference type="ARBA" id="ARBA00023239"/>
    </source>
</evidence>
<dbReference type="OrthoDB" id="9806925at2"/>
<dbReference type="GO" id="GO:0110051">
    <property type="term" value="P:metabolite repair"/>
    <property type="evidence" value="ECO:0007669"/>
    <property type="project" value="TreeGrafter"/>
</dbReference>
<dbReference type="Gene3D" id="3.40.50.10260">
    <property type="entry name" value="YjeF N-terminal domain"/>
    <property type="match status" value="1"/>
</dbReference>
<dbReference type="GO" id="GO:0046496">
    <property type="term" value="P:nicotinamide nucleotide metabolic process"/>
    <property type="evidence" value="ECO:0007669"/>
    <property type="project" value="UniProtKB-UniRule"/>
</dbReference>
<dbReference type="GO" id="GO:0052856">
    <property type="term" value="F:NAD(P)HX epimerase activity"/>
    <property type="evidence" value="ECO:0007669"/>
    <property type="project" value="UniProtKB-UniRule"/>
</dbReference>
<evidence type="ECO:0000256" key="14">
    <source>
        <dbReference type="ARBA" id="ARBA00025153"/>
    </source>
</evidence>
<evidence type="ECO:0000256" key="11">
    <source>
        <dbReference type="ARBA" id="ARBA00023235"/>
    </source>
</evidence>
<comment type="cofactor">
    <cofactor evidence="17">
        <name>Mg(2+)</name>
        <dbReference type="ChEBI" id="CHEBI:18420"/>
    </cofactor>
</comment>
<dbReference type="NCBIfam" id="TIGR00197">
    <property type="entry name" value="yjeF_nterm"/>
    <property type="match status" value="1"/>
</dbReference>
<evidence type="ECO:0000259" key="20">
    <source>
        <dbReference type="PROSITE" id="PS51383"/>
    </source>
</evidence>
<dbReference type="AlphaFoldDB" id="A0A1H6T914"/>
<dbReference type="InterPro" id="IPR000631">
    <property type="entry name" value="CARKD"/>
</dbReference>
<comment type="similarity">
    <text evidence="3 19">In the N-terminal section; belongs to the NnrE/AIBP family.</text>
</comment>
<keyword evidence="13" id="KW-0511">Multifunctional enzyme</keyword>
<evidence type="ECO:0000256" key="6">
    <source>
        <dbReference type="ARBA" id="ARBA00022741"/>
    </source>
</evidence>
<evidence type="ECO:0000256" key="10">
    <source>
        <dbReference type="ARBA" id="ARBA00023027"/>
    </source>
</evidence>
<dbReference type="InterPro" id="IPR036652">
    <property type="entry name" value="YjeF_N_dom_sf"/>
</dbReference>
<feature type="binding site" evidence="17">
    <location>
        <begin position="403"/>
        <end position="407"/>
    </location>
    <ligand>
        <name>AMP</name>
        <dbReference type="ChEBI" id="CHEBI:456215"/>
    </ligand>
</feature>
<dbReference type="InterPro" id="IPR029056">
    <property type="entry name" value="Ribokinase-like"/>
</dbReference>
<dbReference type="GO" id="GO:0005524">
    <property type="term" value="F:ATP binding"/>
    <property type="evidence" value="ECO:0007669"/>
    <property type="project" value="UniProtKB-UniRule"/>
</dbReference>
<evidence type="ECO:0000313" key="22">
    <source>
        <dbReference type="EMBL" id="SEI76593.1"/>
    </source>
</evidence>
<comment type="cofactor">
    <cofactor evidence="18 19">
        <name>K(+)</name>
        <dbReference type="ChEBI" id="CHEBI:29103"/>
    </cofactor>
    <text evidence="18 19">Binds 1 potassium ion per subunit.</text>
</comment>
<evidence type="ECO:0000259" key="21">
    <source>
        <dbReference type="PROSITE" id="PS51385"/>
    </source>
</evidence>
<evidence type="ECO:0000256" key="9">
    <source>
        <dbReference type="ARBA" id="ARBA00022958"/>
    </source>
</evidence>
<evidence type="ECO:0000256" key="5">
    <source>
        <dbReference type="ARBA" id="ARBA00022723"/>
    </source>
</evidence>